<dbReference type="EMBL" id="LR134182">
    <property type="protein sequence ID" value="VEB42719.1"/>
    <property type="molecule type" value="Genomic_DNA"/>
</dbReference>
<dbReference type="Pfam" id="PF08100">
    <property type="entry name" value="Dimerisation"/>
    <property type="match status" value="1"/>
</dbReference>
<dbReference type="PANTHER" id="PTHR43712:SF2">
    <property type="entry name" value="O-METHYLTRANSFERASE CICE"/>
    <property type="match status" value="1"/>
</dbReference>
<dbReference type="InterPro" id="IPR029063">
    <property type="entry name" value="SAM-dependent_MTases_sf"/>
</dbReference>
<keyword evidence="3" id="KW-0949">S-adenosyl-L-methionine</keyword>
<dbReference type="RefSeq" id="WP_198403928.1">
    <property type="nucleotide sequence ID" value="NZ_CP024028.1"/>
</dbReference>
<dbReference type="GO" id="GO:0032259">
    <property type="term" value="P:methylation"/>
    <property type="evidence" value="ECO:0007669"/>
    <property type="project" value="UniProtKB-KW"/>
</dbReference>
<dbReference type="InterPro" id="IPR001077">
    <property type="entry name" value="COMT_C"/>
</dbReference>
<evidence type="ECO:0000313" key="8">
    <source>
        <dbReference type="Proteomes" id="UP000275777"/>
    </source>
</evidence>
<keyword evidence="2 7" id="KW-0808">Transferase</keyword>
<dbReference type="PROSITE" id="PS51683">
    <property type="entry name" value="SAM_OMT_II"/>
    <property type="match status" value="1"/>
</dbReference>
<dbReference type="InterPro" id="IPR036388">
    <property type="entry name" value="WH-like_DNA-bd_sf"/>
</dbReference>
<organism evidence="7 8">
    <name type="scientific">Chromobacterium violaceum</name>
    <dbReference type="NCBI Taxonomy" id="536"/>
    <lineage>
        <taxon>Bacteria</taxon>
        <taxon>Pseudomonadati</taxon>
        <taxon>Pseudomonadota</taxon>
        <taxon>Betaproteobacteria</taxon>
        <taxon>Neisseriales</taxon>
        <taxon>Chromobacteriaceae</taxon>
        <taxon>Chromobacterium</taxon>
    </lineage>
</organism>
<dbReference type="CDD" id="cd02440">
    <property type="entry name" value="AdoMet_MTases"/>
    <property type="match status" value="1"/>
</dbReference>
<feature type="domain" description="O-methyltransferase C-terminal" evidence="5">
    <location>
        <begin position="134"/>
        <end position="322"/>
    </location>
</feature>
<dbReference type="GO" id="GO:0046983">
    <property type="term" value="F:protein dimerization activity"/>
    <property type="evidence" value="ECO:0007669"/>
    <property type="project" value="InterPro"/>
</dbReference>
<dbReference type="SUPFAM" id="SSF53335">
    <property type="entry name" value="S-adenosyl-L-methionine-dependent methyltransferases"/>
    <property type="match status" value="1"/>
</dbReference>
<evidence type="ECO:0000259" key="5">
    <source>
        <dbReference type="Pfam" id="PF00891"/>
    </source>
</evidence>
<evidence type="ECO:0000256" key="4">
    <source>
        <dbReference type="PIRSR" id="PIRSR005739-1"/>
    </source>
</evidence>
<evidence type="ECO:0000256" key="3">
    <source>
        <dbReference type="ARBA" id="ARBA00022691"/>
    </source>
</evidence>
<dbReference type="Proteomes" id="UP000275777">
    <property type="component" value="Chromosome"/>
</dbReference>
<dbReference type="SUPFAM" id="SSF46785">
    <property type="entry name" value="Winged helix' DNA-binding domain"/>
    <property type="match status" value="1"/>
</dbReference>
<evidence type="ECO:0000256" key="2">
    <source>
        <dbReference type="ARBA" id="ARBA00022679"/>
    </source>
</evidence>
<dbReference type="PIRSF" id="PIRSF005739">
    <property type="entry name" value="O-mtase"/>
    <property type="match status" value="1"/>
</dbReference>
<evidence type="ECO:0000313" key="7">
    <source>
        <dbReference type="EMBL" id="VEB42719.1"/>
    </source>
</evidence>
<dbReference type="Gene3D" id="1.10.10.10">
    <property type="entry name" value="Winged helix-like DNA-binding domain superfamily/Winged helix DNA-binding domain"/>
    <property type="match status" value="1"/>
</dbReference>
<sequence length="343" mass="37752">MDMGYAAPQARQSDKQIFDIYFGFLHSYALLFADEVGLFDLLRCEALTQDQVSMATSLPFRSSQALLSLCASLGLLEKRGERFALSALAEGFLVREAETSFCGVLASARGQAAAFSYDFFKASLLKGESQLFGGRDLFDNNAQDPEHCEIFTRAMHSKSKGPAQAWVEKIDLSAHACLLDVGGGSGVHAISALARWPKLNAVVFDLPPVCAIADTFIERYQMTARAQTHGGDIWHTDYPFADAHFYSDIFHDWPLERCRFLARKSFDALPSGGRIILHEMLFNAQKTGPRNVAAYNANMLLWTQGQQLSEPEAADLLQAAGFVEILAFPTGYGDWSLVTGVKP</sequence>
<evidence type="ECO:0000256" key="1">
    <source>
        <dbReference type="ARBA" id="ARBA00022603"/>
    </source>
</evidence>
<gene>
    <name evidence="7" type="primary">tcmN</name>
    <name evidence="7" type="ORF">NCTC9695_03169</name>
</gene>
<dbReference type="Gene3D" id="3.40.50.150">
    <property type="entry name" value="Vaccinia Virus protein VP39"/>
    <property type="match status" value="1"/>
</dbReference>
<feature type="domain" description="O-methyltransferase dimerisation" evidence="6">
    <location>
        <begin position="19"/>
        <end position="94"/>
    </location>
</feature>
<protein>
    <submittedName>
        <fullName evidence="7">Multifunctional cyclase-dehydratase-3-O-methyl transferase tcmN</fullName>
    </submittedName>
</protein>
<proteinExistence type="predicted"/>
<keyword evidence="1" id="KW-0489">Methyltransferase</keyword>
<name>A0A447TCV2_CHRVL</name>
<dbReference type="InterPro" id="IPR012967">
    <property type="entry name" value="COMT_dimerisation"/>
</dbReference>
<reference evidence="7 8" key="1">
    <citation type="submission" date="2018-12" db="EMBL/GenBank/DDBJ databases">
        <authorList>
            <consortium name="Pathogen Informatics"/>
        </authorList>
    </citation>
    <scope>NUCLEOTIDE SEQUENCE [LARGE SCALE GENOMIC DNA]</scope>
    <source>
        <strain evidence="7 8">NCTC9695</strain>
    </source>
</reference>
<dbReference type="InterPro" id="IPR016461">
    <property type="entry name" value="COMT-like"/>
</dbReference>
<dbReference type="PANTHER" id="PTHR43712">
    <property type="entry name" value="PUTATIVE (AFU_ORTHOLOGUE AFUA_4G14580)-RELATED"/>
    <property type="match status" value="1"/>
</dbReference>
<dbReference type="GO" id="GO:0008171">
    <property type="term" value="F:O-methyltransferase activity"/>
    <property type="evidence" value="ECO:0007669"/>
    <property type="project" value="InterPro"/>
</dbReference>
<dbReference type="AlphaFoldDB" id="A0A447TCV2"/>
<dbReference type="InterPro" id="IPR036390">
    <property type="entry name" value="WH_DNA-bd_sf"/>
</dbReference>
<feature type="active site" description="Proton acceptor" evidence="4">
    <location>
        <position position="251"/>
    </location>
</feature>
<evidence type="ECO:0000259" key="6">
    <source>
        <dbReference type="Pfam" id="PF08100"/>
    </source>
</evidence>
<accession>A0A447TCV2</accession>
<dbReference type="Pfam" id="PF00891">
    <property type="entry name" value="Methyltransf_2"/>
    <property type="match status" value="1"/>
</dbReference>